<dbReference type="GeneID" id="113690381"/>
<proteinExistence type="predicted"/>
<dbReference type="Pfam" id="PF00078">
    <property type="entry name" value="RVT_1"/>
    <property type="match status" value="1"/>
</dbReference>
<accession>A0A6P6SE27</accession>
<dbReference type="OrthoDB" id="1724700at2759"/>
<reference evidence="3" key="2">
    <citation type="submission" date="2025-08" db="UniProtKB">
        <authorList>
            <consortium name="RefSeq"/>
        </authorList>
    </citation>
    <scope>IDENTIFICATION</scope>
    <source>
        <tissue evidence="3">Leaves</tissue>
    </source>
</reference>
<evidence type="ECO:0000259" key="1">
    <source>
        <dbReference type="Pfam" id="PF00078"/>
    </source>
</evidence>
<dbReference type="Proteomes" id="UP001652660">
    <property type="component" value="Chromosome 5c"/>
</dbReference>
<dbReference type="InterPro" id="IPR000477">
    <property type="entry name" value="RT_dom"/>
</dbReference>
<gene>
    <name evidence="3" type="primary">LOC113690381</name>
</gene>
<evidence type="ECO:0000313" key="2">
    <source>
        <dbReference type="Proteomes" id="UP001652660"/>
    </source>
</evidence>
<dbReference type="RefSeq" id="XP_027064046.1">
    <property type="nucleotide sequence ID" value="XM_027208245.2"/>
</dbReference>
<dbReference type="AlphaFoldDB" id="A0A6P6SE27"/>
<feature type="domain" description="Reverse transcriptase" evidence="1">
    <location>
        <begin position="34"/>
        <end position="119"/>
    </location>
</feature>
<sequence>MTRRPRCCNIVIEIADGTSLFCVLEVLHFPFISWARCCVTTAKFSINLKGVLVGDFSSSKGLRPGDPISPYLFLIVMEVFSQLFDDYITADACDFYPRCAELGISHISFADDLFVMASAAPKSFE</sequence>
<protein>
    <recommendedName>
        <fullName evidence="1">Reverse transcriptase domain-containing protein</fullName>
    </recommendedName>
</protein>
<reference evidence="2" key="1">
    <citation type="journal article" date="2025" name="Foods">
        <title>Unveiling the Microbial Signatures of Arabica Coffee Cherries: Insights into Ripeness Specific Diversity, Functional Traits, and Implications for Quality and Safety.</title>
        <authorList>
            <consortium name="RefSeq"/>
            <person name="Tenea G.N."/>
            <person name="Cifuentes V."/>
            <person name="Reyes P."/>
            <person name="Cevallos-Vallejos M."/>
        </authorList>
    </citation>
    <scope>NUCLEOTIDE SEQUENCE [LARGE SCALE GENOMIC DNA]</scope>
</reference>
<name>A0A6P6SE27_COFAR</name>
<evidence type="ECO:0000313" key="3">
    <source>
        <dbReference type="RefSeq" id="XP_027064046.1"/>
    </source>
</evidence>
<organism evidence="2 3">
    <name type="scientific">Coffea arabica</name>
    <name type="common">Arabian coffee</name>
    <dbReference type="NCBI Taxonomy" id="13443"/>
    <lineage>
        <taxon>Eukaryota</taxon>
        <taxon>Viridiplantae</taxon>
        <taxon>Streptophyta</taxon>
        <taxon>Embryophyta</taxon>
        <taxon>Tracheophyta</taxon>
        <taxon>Spermatophyta</taxon>
        <taxon>Magnoliopsida</taxon>
        <taxon>eudicotyledons</taxon>
        <taxon>Gunneridae</taxon>
        <taxon>Pentapetalae</taxon>
        <taxon>asterids</taxon>
        <taxon>lamiids</taxon>
        <taxon>Gentianales</taxon>
        <taxon>Rubiaceae</taxon>
        <taxon>Ixoroideae</taxon>
        <taxon>Gardenieae complex</taxon>
        <taxon>Bertiereae - Coffeeae clade</taxon>
        <taxon>Coffeeae</taxon>
        <taxon>Coffea</taxon>
    </lineage>
</organism>
<keyword evidence="2" id="KW-1185">Reference proteome</keyword>